<dbReference type="EMBL" id="FWPT01000006">
    <property type="protein sequence ID" value="SMA48478.1"/>
    <property type="molecule type" value="Genomic_DNA"/>
</dbReference>
<proteinExistence type="inferred from homology"/>
<comment type="similarity">
    <text evidence="2">Belongs to the DoxX family.</text>
</comment>
<evidence type="ECO:0000256" key="6">
    <source>
        <dbReference type="ARBA" id="ARBA00023136"/>
    </source>
</evidence>
<keyword evidence="5 7" id="KW-1133">Transmembrane helix</keyword>
<evidence type="ECO:0000313" key="8">
    <source>
        <dbReference type="EMBL" id="SMA48478.1"/>
    </source>
</evidence>
<keyword evidence="3" id="KW-1003">Cell membrane</keyword>
<feature type="transmembrane region" description="Helical" evidence="7">
    <location>
        <begin position="97"/>
        <end position="114"/>
    </location>
</feature>
<keyword evidence="6 7" id="KW-0472">Membrane</keyword>
<evidence type="ECO:0000256" key="7">
    <source>
        <dbReference type="SAM" id="Phobius"/>
    </source>
</evidence>
<dbReference type="InterPro" id="IPR051907">
    <property type="entry name" value="DoxX-like_oxidoreductase"/>
</dbReference>
<evidence type="ECO:0000313" key="9">
    <source>
        <dbReference type="Proteomes" id="UP000196573"/>
    </source>
</evidence>
<accession>A0A1X7AL12</accession>
<dbReference type="RefSeq" id="WP_242667313.1">
    <property type="nucleotide sequence ID" value="NZ_CBCSCN010000006.1"/>
</dbReference>
<reference evidence="8 9" key="1">
    <citation type="submission" date="2017-03" db="EMBL/GenBank/DDBJ databases">
        <authorList>
            <person name="Afonso C.L."/>
            <person name="Miller P.J."/>
            <person name="Scott M.A."/>
            <person name="Spackman E."/>
            <person name="Goraichik I."/>
            <person name="Dimitrov K.M."/>
            <person name="Suarez D.L."/>
            <person name="Swayne D.E."/>
        </authorList>
    </citation>
    <scope>NUCLEOTIDE SEQUENCE [LARGE SCALE GENOMIC DNA]</scope>
    <source>
        <strain evidence="8">SB41UT1</strain>
    </source>
</reference>
<dbReference type="GO" id="GO:0005886">
    <property type="term" value="C:plasma membrane"/>
    <property type="evidence" value="ECO:0007669"/>
    <property type="project" value="UniProtKB-SubCell"/>
</dbReference>
<dbReference type="Pfam" id="PF07681">
    <property type="entry name" value="DoxX"/>
    <property type="match status" value="1"/>
</dbReference>
<protein>
    <submittedName>
        <fullName evidence="8">DoxX</fullName>
    </submittedName>
</protein>
<dbReference type="PANTHER" id="PTHR33452">
    <property type="entry name" value="OXIDOREDUCTASE CATD-RELATED"/>
    <property type="match status" value="1"/>
</dbReference>
<evidence type="ECO:0000256" key="5">
    <source>
        <dbReference type="ARBA" id="ARBA00022989"/>
    </source>
</evidence>
<dbReference type="InterPro" id="IPR032808">
    <property type="entry name" value="DoxX"/>
</dbReference>
<evidence type="ECO:0000256" key="1">
    <source>
        <dbReference type="ARBA" id="ARBA00004651"/>
    </source>
</evidence>
<keyword evidence="4 7" id="KW-0812">Transmembrane</keyword>
<feature type="transmembrane region" description="Helical" evidence="7">
    <location>
        <begin position="29"/>
        <end position="48"/>
    </location>
</feature>
<gene>
    <name evidence="8" type="ORF">EHSB41UT_02756</name>
</gene>
<name>A0A1X7AL12_9GAMM</name>
<keyword evidence="9" id="KW-1185">Reference proteome</keyword>
<sequence length="150" mass="16214">MMNNLLLPLRQAARFDQALSRLFNNLQPLALLAARLYVGWVFFASGLTKIDDWETTLFLFELEYAVPLLSPEVAAWLGTAGELILPVLLFAGLLTRFSALGLSVVNVVAVISLAEIAPAALALHILWGVILGINILWGAGKLSLDSLLSS</sequence>
<dbReference type="AlphaFoldDB" id="A0A1X7AL12"/>
<evidence type="ECO:0000256" key="4">
    <source>
        <dbReference type="ARBA" id="ARBA00022692"/>
    </source>
</evidence>
<feature type="transmembrane region" description="Helical" evidence="7">
    <location>
        <begin position="120"/>
        <end position="140"/>
    </location>
</feature>
<organism evidence="8 9">
    <name type="scientific">Parendozoicomonas haliclonae</name>
    <dbReference type="NCBI Taxonomy" id="1960125"/>
    <lineage>
        <taxon>Bacteria</taxon>
        <taxon>Pseudomonadati</taxon>
        <taxon>Pseudomonadota</taxon>
        <taxon>Gammaproteobacteria</taxon>
        <taxon>Oceanospirillales</taxon>
        <taxon>Endozoicomonadaceae</taxon>
        <taxon>Parendozoicomonas</taxon>
    </lineage>
</organism>
<evidence type="ECO:0000256" key="3">
    <source>
        <dbReference type="ARBA" id="ARBA00022475"/>
    </source>
</evidence>
<comment type="subcellular location">
    <subcellularLocation>
        <location evidence="1">Cell membrane</location>
        <topology evidence="1">Multi-pass membrane protein</topology>
    </subcellularLocation>
</comment>
<evidence type="ECO:0000256" key="2">
    <source>
        <dbReference type="ARBA" id="ARBA00006679"/>
    </source>
</evidence>
<dbReference type="Proteomes" id="UP000196573">
    <property type="component" value="Unassembled WGS sequence"/>
</dbReference>
<dbReference type="PANTHER" id="PTHR33452:SF1">
    <property type="entry name" value="INNER MEMBRANE PROTEIN YPHA-RELATED"/>
    <property type="match status" value="1"/>
</dbReference>